<evidence type="ECO:0000313" key="11">
    <source>
        <dbReference type="Proteomes" id="UP000193355"/>
    </source>
</evidence>
<dbReference type="InterPro" id="IPR018035">
    <property type="entry name" value="Flagellar_FliH/T3SS_HrpE"/>
</dbReference>
<dbReference type="GO" id="GO:0015031">
    <property type="term" value="P:protein transport"/>
    <property type="evidence" value="ECO:0007669"/>
    <property type="project" value="UniProtKB-KW"/>
</dbReference>
<dbReference type="GO" id="GO:0044781">
    <property type="term" value="P:bacterial-type flagellum organization"/>
    <property type="evidence" value="ECO:0007669"/>
    <property type="project" value="UniProtKB-KW"/>
</dbReference>
<keyword evidence="5" id="KW-0653">Protein transport</keyword>
<keyword evidence="10" id="KW-0969">Cilium</keyword>
<dbReference type="RefSeq" id="WP_085545026.1">
    <property type="nucleotide sequence ID" value="NZ_FXBB01000024.1"/>
</dbReference>
<dbReference type="GO" id="GO:0005829">
    <property type="term" value="C:cytosol"/>
    <property type="evidence" value="ECO:0007669"/>
    <property type="project" value="TreeGrafter"/>
</dbReference>
<dbReference type="AlphaFoldDB" id="A0A1X7K9D8"/>
<dbReference type="PANTHER" id="PTHR34982">
    <property type="entry name" value="YOP PROTEINS TRANSLOCATION PROTEIN L"/>
    <property type="match status" value="1"/>
</dbReference>
<evidence type="ECO:0000256" key="7">
    <source>
        <dbReference type="SAM" id="Coils"/>
    </source>
</evidence>
<keyword evidence="7" id="KW-0175">Coiled coil</keyword>
<dbReference type="STRING" id="561720.SAMN06275492_1246"/>
<dbReference type="EMBL" id="FXBB01000024">
    <property type="protein sequence ID" value="SMG37738.1"/>
    <property type="molecule type" value="Genomic_DNA"/>
</dbReference>
<keyword evidence="11" id="KW-1185">Reference proteome</keyword>
<evidence type="ECO:0000313" key="10">
    <source>
        <dbReference type="EMBL" id="SMG37738.1"/>
    </source>
</evidence>
<keyword evidence="10" id="KW-0966">Cell projection</keyword>
<dbReference type="OrthoDB" id="5013at2"/>
<dbReference type="Pfam" id="PF02108">
    <property type="entry name" value="FliH"/>
    <property type="match status" value="1"/>
</dbReference>
<name>A0A1X7K9D8_9BACT</name>
<proteinExistence type="inferred from homology"/>
<gene>
    <name evidence="10" type="ORF">SAMN06275492_1246</name>
</gene>
<feature type="coiled-coil region" evidence="7">
    <location>
        <begin position="45"/>
        <end position="79"/>
    </location>
</feature>
<organism evidence="10 11">
    <name type="scientific">Dethiosulfovibrio salsuginis</name>
    <dbReference type="NCBI Taxonomy" id="561720"/>
    <lineage>
        <taxon>Bacteria</taxon>
        <taxon>Thermotogati</taxon>
        <taxon>Synergistota</taxon>
        <taxon>Synergistia</taxon>
        <taxon>Synergistales</taxon>
        <taxon>Dethiosulfovibrionaceae</taxon>
        <taxon>Dethiosulfovibrio</taxon>
    </lineage>
</organism>
<reference evidence="11" key="1">
    <citation type="submission" date="2017-04" db="EMBL/GenBank/DDBJ databases">
        <authorList>
            <person name="Varghese N."/>
            <person name="Submissions S."/>
        </authorList>
    </citation>
    <scope>NUCLEOTIDE SEQUENCE [LARGE SCALE GENOMIC DNA]</scope>
    <source>
        <strain evidence="11">USBA 82</strain>
    </source>
</reference>
<evidence type="ECO:0000256" key="8">
    <source>
        <dbReference type="SAM" id="MobiDB-lite"/>
    </source>
</evidence>
<sequence length="287" mass="32671">MSDLGRQRLIRAARVLTDAVRIGAPPEPSPEELLPEDELQEPSQEDLLRQELDRWKSSCAQLEKQLKDSQSRIGNIEARMEADRDSQKKQMEAFLEQSEKDRQAAVEQGHAEGFAAGKEEGFTLGRSELEAEIRAELEKELSGSVEILNTVHDQIQKDLEQLLAANPYRLIRLWQKVLSRLLVREVAFDQEAALRLFKNLLSRASEKEDIRVYLNPEDLDAIEAQRGNFGELVRGVRNIEFMADDEVDKGSCIVETGLGIYDARWRTQLEQISTEVEAVLTEGKNRE</sequence>
<evidence type="ECO:0000256" key="3">
    <source>
        <dbReference type="ARBA" id="ARBA00022448"/>
    </source>
</evidence>
<comment type="function">
    <text evidence="1">Needed for flagellar regrowth and assembly.</text>
</comment>
<evidence type="ECO:0000256" key="6">
    <source>
        <dbReference type="ARBA" id="ARBA00023225"/>
    </source>
</evidence>
<evidence type="ECO:0000256" key="2">
    <source>
        <dbReference type="ARBA" id="ARBA00006602"/>
    </source>
</evidence>
<feature type="region of interest" description="Disordered" evidence="8">
    <location>
        <begin position="21"/>
        <end position="45"/>
    </location>
</feature>
<keyword evidence="6" id="KW-1006">Bacterial flagellum protein export</keyword>
<protein>
    <submittedName>
        <fullName evidence="10">Flagellar assembly protein FliH</fullName>
    </submittedName>
</protein>
<dbReference type="Proteomes" id="UP000193355">
    <property type="component" value="Unassembled WGS sequence"/>
</dbReference>
<dbReference type="InterPro" id="IPR051472">
    <property type="entry name" value="T3SS_Stator/FliH"/>
</dbReference>
<evidence type="ECO:0000256" key="4">
    <source>
        <dbReference type="ARBA" id="ARBA00022795"/>
    </source>
</evidence>
<keyword evidence="10" id="KW-0282">Flagellum</keyword>
<evidence type="ECO:0000256" key="5">
    <source>
        <dbReference type="ARBA" id="ARBA00022927"/>
    </source>
</evidence>
<evidence type="ECO:0000256" key="1">
    <source>
        <dbReference type="ARBA" id="ARBA00003041"/>
    </source>
</evidence>
<dbReference type="PANTHER" id="PTHR34982:SF1">
    <property type="entry name" value="FLAGELLAR ASSEMBLY PROTEIN FLIH"/>
    <property type="match status" value="1"/>
</dbReference>
<keyword evidence="3" id="KW-0813">Transport</keyword>
<evidence type="ECO:0000259" key="9">
    <source>
        <dbReference type="Pfam" id="PF02108"/>
    </source>
</evidence>
<feature type="compositionally biased region" description="Acidic residues" evidence="8">
    <location>
        <begin position="29"/>
        <end position="44"/>
    </location>
</feature>
<accession>A0A1X7K9D8</accession>
<feature type="domain" description="Flagellar assembly protein FliH/Type III secretion system HrpE" evidence="9">
    <location>
        <begin position="148"/>
        <end position="272"/>
    </location>
</feature>
<comment type="similarity">
    <text evidence="2">Belongs to the FliH family.</text>
</comment>
<keyword evidence="4" id="KW-1005">Bacterial flagellum biogenesis</keyword>